<proteinExistence type="predicted"/>
<keyword evidence="2" id="KW-1185">Reference proteome</keyword>
<organism evidence="1 2">
    <name type="scientific">Quercus suber</name>
    <name type="common">Cork oak</name>
    <dbReference type="NCBI Taxonomy" id="58331"/>
    <lineage>
        <taxon>Eukaryota</taxon>
        <taxon>Viridiplantae</taxon>
        <taxon>Streptophyta</taxon>
        <taxon>Embryophyta</taxon>
        <taxon>Tracheophyta</taxon>
        <taxon>Spermatophyta</taxon>
        <taxon>Magnoliopsida</taxon>
        <taxon>eudicotyledons</taxon>
        <taxon>Gunneridae</taxon>
        <taxon>Pentapetalae</taxon>
        <taxon>rosids</taxon>
        <taxon>fabids</taxon>
        <taxon>Fagales</taxon>
        <taxon>Fagaceae</taxon>
        <taxon>Quercus</taxon>
    </lineage>
</organism>
<reference evidence="1 2" key="1">
    <citation type="journal article" date="2018" name="Sci. Data">
        <title>The draft genome sequence of cork oak.</title>
        <authorList>
            <person name="Ramos A.M."/>
            <person name="Usie A."/>
            <person name="Barbosa P."/>
            <person name="Barros P.M."/>
            <person name="Capote T."/>
            <person name="Chaves I."/>
            <person name="Simoes F."/>
            <person name="Abreu I."/>
            <person name="Carrasquinho I."/>
            <person name="Faro C."/>
            <person name="Guimaraes J.B."/>
            <person name="Mendonca D."/>
            <person name="Nobrega F."/>
            <person name="Rodrigues L."/>
            <person name="Saibo N.J.M."/>
            <person name="Varela M.C."/>
            <person name="Egas C."/>
            <person name="Matos J."/>
            <person name="Miguel C.M."/>
            <person name="Oliveira M.M."/>
            <person name="Ricardo C.P."/>
            <person name="Goncalves S."/>
        </authorList>
    </citation>
    <scope>NUCLEOTIDE SEQUENCE [LARGE SCALE GENOMIC DNA]</scope>
    <source>
        <strain evidence="2">cv. HL8</strain>
    </source>
</reference>
<dbReference type="EMBL" id="PKMF04000289">
    <property type="protein sequence ID" value="KAK7839199.1"/>
    <property type="molecule type" value="Genomic_DNA"/>
</dbReference>
<dbReference type="Proteomes" id="UP000237347">
    <property type="component" value="Unassembled WGS sequence"/>
</dbReference>
<dbReference type="AlphaFoldDB" id="A0AAW0KJ31"/>
<accession>A0AAW0KJ31</accession>
<evidence type="ECO:0000313" key="2">
    <source>
        <dbReference type="Proteomes" id="UP000237347"/>
    </source>
</evidence>
<comment type="caution">
    <text evidence="1">The sequence shown here is derived from an EMBL/GenBank/DDBJ whole genome shotgun (WGS) entry which is preliminary data.</text>
</comment>
<name>A0AAW0KJ31_QUESU</name>
<sequence>MKESMQIFDWELCDDELEKNNNNNNNQCRAFKAENFVTEKGPYKSLEELWDDDAWNFIFINKRFVQLKK</sequence>
<gene>
    <name evidence="1" type="primary">STORR</name>
    <name evidence="1" type="ORF">CFP56_018658</name>
</gene>
<protein>
    <submittedName>
        <fullName evidence="1">Bifunctional protein storr</fullName>
    </submittedName>
</protein>
<evidence type="ECO:0000313" key="1">
    <source>
        <dbReference type="EMBL" id="KAK7839199.1"/>
    </source>
</evidence>